<organism evidence="1 2">
    <name type="scientific">Anaeromyxobacter oryzae</name>
    <dbReference type="NCBI Taxonomy" id="2918170"/>
    <lineage>
        <taxon>Bacteria</taxon>
        <taxon>Pseudomonadati</taxon>
        <taxon>Myxococcota</taxon>
        <taxon>Myxococcia</taxon>
        <taxon>Myxococcales</taxon>
        <taxon>Cystobacterineae</taxon>
        <taxon>Anaeromyxobacteraceae</taxon>
        <taxon>Anaeromyxobacter</taxon>
    </lineage>
</organism>
<keyword evidence="2" id="KW-1185">Reference proteome</keyword>
<evidence type="ECO:0000313" key="2">
    <source>
        <dbReference type="Proteomes" id="UP001162891"/>
    </source>
</evidence>
<protein>
    <submittedName>
        <fullName evidence="1">Uncharacterized protein</fullName>
    </submittedName>
</protein>
<accession>A0ABM7X1M1</accession>
<evidence type="ECO:0000313" key="1">
    <source>
        <dbReference type="EMBL" id="BDG05678.1"/>
    </source>
</evidence>
<gene>
    <name evidence="1" type="ORF">AMOR_46740</name>
</gene>
<dbReference type="EMBL" id="AP025591">
    <property type="protein sequence ID" value="BDG05678.1"/>
    <property type="molecule type" value="Genomic_DNA"/>
</dbReference>
<proteinExistence type="predicted"/>
<dbReference type="Proteomes" id="UP001162891">
    <property type="component" value="Chromosome"/>
</dbReference>
<name>A0ABM7X1M1_9BACT</name>
<dbReference type="RefSeq" id="WP_248354718.1">
    <property type="nucleotide sequence ID" value="NZ_AP025591.1"/>
</dbReference>
<reference evidence="2" key="1">
    <citation type="journal article" date="2022" name="Int. J. Syst. Evol. Microbiol.">
        <title>Anaeromyxobacter oryzae sp. nov., Anaeromyxobacter diazotrophicus sp. nov. and Anaeromyxobacter paludicola sp. nov., isolated from paddy soils.</title>
        <authorList>
            <person name="Itoh H."/>
            <person name="Xu Z."/>
            <person name="Mise K."/>
            <person name="Masuda Y."/>
            <person name="Ushijima N."/>
            <person name="Hayakawa C."/>
            <person name="Shiratori Y."/>
            <person name="Senoo K."/>
        </authorList>
    </citation>
    <scope>NUCLEOTIDE SEQUENCE [LARGE SCALE GENOMIC DNA]</scope>
    <source>
        <strain evidence="2">Red232</strain>
    </source>
</reference>
<sequence length="77" mass="7904">MAARHDAKTPKHAAIALEDEALAAVAGGMEVRVGEVSSTVRTTDGGSLLSPDLLGNLVGTVLGGIRDAADRGRRRPQ</sequence>